<dbReference type="GeneID" id="87872546"/>
<feature type="non-terminal residue" evidence="1">
    <location>
        <position position="1"/>
    </location>
</feature>
<evidence type="ECO:0000313" key="2">
    <source>
        <dbReference type="Proteomes" id="UP001285908"/>
    </source>
</evidence>
<keyword evidence="2" id="KW-1185">Reference proteome</keyword>
<evidence type="ECO:0000313" key="1">
    <source>
        <dbReference type="EMBL" id="KAK3492310.1"/>
    </source>
</evidence>
<sequence length="114" mass="13444">RTNTNKILISTLKNPNVSIILNINSWDRTGRDPKVTYNLIQSYIARITKEARNEVLAEYLAIKYTNFNTIASFLNYYTIFRKRIKDTKFTIDSNFEITFLYNTVKTAYPINARY</sequence>
<protein>
    <submittedName>
        <fullName evidence="1">Uncharacterized protein</fullName>
    </submittedName>
</protein>
<comment type="caution">
    <text evidence="1">The sequence shown here is derived from an EMBL/GenBank/DDBJ whole genome shotgun (WGS) entry which is preliminary data.</text>
</comment>
<proteinExistence type="predicted"/>
<gene>
    <name evidence="1" type="ORF">B0T23DRAFT_316351</name>
</gene>
<accession>A0AAJ0I7C1</accession>
<reference evidence="1 2" key="1">
    <citation type="journal article" date="2023" name="Mol. Phylogenet. Evol.">
        <title>Genome-scale phylogeny and comparative genomics of the fungal order Sordariales.</title>
        <authorList>
            <person name="Hensen N."/>
            <person name="Bonometti L."/>
            <person name="Westerberg I."/>
            <person name="Brannstrom I.O."/>
            <person name="Guillou S."/>
            <person name="Cros-Aarteil S."/>
            <person name="Calhoun S."/>
            <person name="Haridas S."/>
            <person name="Kuo A."/>
            <person name="Mondo S."/>
            <person name="Pangilinan J."/>
            <person name="Riley R."/>
            <person name="LaButti K."/>
            <person name="Andreopoulos B."/>
            <person name="Lipzen A."/>
            <person name="Chen C."/>
            <person name="Yan M."/>
            <person name="Daum C."/>
            <person name="Ng V."/>
            <person name="Clum A."/>
            <person name="Steindorff A."/>
            <person name="Ohm R.A."/>
            <person name="Martin F."/>
            <person name="Silar P."/>
            <person name="Natvig D.O."/>
            <person name="Lalanne C."/>
            <person name="Gautier V."/>
            <person name="Ament-Velasquez S.L."/>
            <person name="Kruys A."/>
            <person name="Hutchinson M.I."/>
            <person name="Powell A.J."/>
            <person name="Barry K."/>
            <person name="Miller A.N."/>
            <person name="Grigoriev I.V."/>
            <person name="Debuchy R."/>
            <person name="Gladieux P."/>
            <person name="Hiltunen Thoren M."/>
            <person name="Johannesson H."/>
        </authorList>
    </citation>
    <scope>NUCLEOTIDE SEQUENCE [LARGE SCALE GENOMIC DNA]</scope>
    <source>
        <strain evidence="1 2">FGSC 10403</strain>
    </source>
</reference>
<dbReference type="RefSeq" id="XP_062692768.1">
    <property type="nucleotide sequence ID" value="XM_062834924.1"/>
</dbReference>
<dbReference type="EMBL" id="JAULSX010000004">
    <property type="protein sequence ID" value="KAK3492310.1"/>
    <property type="molecule type" value="Genomic_DNA"/>
</dbReference>
<dbReference type="AlphaFoldDB" id="A0AAJ0I7C1"/>
<organism evidence="1 2">
    <name type="scientific">Neurospora hispaniola</name>
    <dbReference type="NCBI Taxonomy" id="588809"/>
    <lineage>
        <taxon>Eukaryota</taxon>
        <taxon>Fungi</taxon>
        <taxon>Dikarya</taxon>
        <taxon>Ascomycota</taxon>
        <taxon>Pezizomycotina</taxon>
        <taxon>Sordariomycetes</taxon>
        <taxon>Sordariomycetidae</taxon>
        <taxon>Sordariales</taxon>
        <taxon>Sordariaceae</taxon>
        <taxon>Neurospora</taxon>
    </lineage>
</organism>
<name>A0AAJ0I7C1_9PEZI</name>
<dbReference type="Proteomes" id="UP001285908">
    <property type="component" value="Unassembled WGS sequence"/>
</dbReference>